<sequence length="260" mass="30659">MRSYTREKKIWCGDRYLEVDVIPRTFNADQYTKKGIRSKRKRESEPKQKNLNQKNAKRYLIQLVNANFYNGDYFLTLTYQDPMKPETIDAALKEVGNYIRRIKRLYKNAGHDLQYILVTEGGDESVRINHHIVLKSAVGVTRDEIEELWAKGRGRNRKQLGYANCKTIRANDNGVTGIASYLSKDPKGKKRWSSSKNLARPISRTNDHKYSQRRLEKLAKLPDQGQGYFENMYKGYQITELEIEYFEMTGWHVYLKMWRI</sequence>
<name>A0A385AET7_LATCU</name>
<proteinExistence type="predicted"/>
<dbReference type="Proteomes" id="UP000257607">
    <property type="component" value="Chromosome"/>
</dbReference>
<reference evidence="2 3" key="1">
    <citation type="submission" date="2018-07" db="EMBL/GenBank/DDBJ databases">
        <title>Lactobacillus curvatus genome sequence.</title>
        <authorList>
            <person name="Prechtl R."/>
        </authorList>
    </citation>
    <scope>NUCLEOTIDE SEQUENCE [LARGE SCALE GENOMIC DNA]</scope>
    <source>
        <strain evidence="2 3">TMW 1.1928</strain>
    </source>
</reference>
<organism evidence="2 3">
    <name type="scientific">Latilactobacillus curvatus</name>
    <name type="common">Lactobacillus curvatus</name>
    <dbReference type="NCBI Taxonomy" id="28038"/>
    <lineage>
        <taxon>Bacteria</taxon>
        <taxon>Bacillati</taxon>
        <taxon>Bacillota</taxon>
        <taxon>Bacilli</taxon>
        <taxon>Lactobacillales</taxon>
        <taxon>Lactobacillaceae</taxon>
        <taxon>Latilactobacillus</taxon>
    </lineage>
</organism>
<accession>A0A385AET7</accession>
<evidence type="ECO:0000259" key="1">
    <source>
        <dbReference type="Pfam" id="PF23343"/>
    </source>
</evidence>
<evidence type="ECO:0000313" key="2">
    <source>
        <dbReference type="EMBL" id="AXN36212.1"/>
    </source>
</evidence>
<protein>
    <recommendedName>
        <fullName evidence="1">Replication-associated protein ORF2/G2P domain-containing protein</fullName>
    </recommendedName>
</protein>
<dbReference type="EMBL" id="CP031003">
    <property type="protein sequence ID" value="AXN36212.1"/>
    <property type="molecule type" value="Genomic_DNA"/>
</dbReference>
<dbReference type="Pfam" id="PF23343">
    <property type="entry name" value="REP_ORF2-G2P"/>
    <property type="match status" value="1"/>
</dbReference>
<feature type="domain" description="Replication-associated protein ORF2/G2P" evidence="1">
    <location>
        <begin position="72"/>
        <end position="184"/>
    </location>
</feature>
<evidence type="ECO:0000313" key="3">
    <source>
        <dbReference type="Proteomes" id="UP000257607"/>
    </source>
</evidence>
<gene>
    <name evidence="2" type="ORF">DT351_07445</name>
</gene>
<dbReference type="AlphaFoldDB" id="A0A385AET7"/>
<dbReference type="RefSeq" id="WP_076789099.1">
    <property type="nucleotide sequence ID" value="NZ_CP015493.1"/>
</dbReference>
<dbReference type="InterPro" id="IPR056906">
    <property type="entry name" value="ORF2/G2P_dom"/>
</dbReference>